<evidence type="ECO:0000313" key="1">
    <source>
        <dbReference type="EMBL" id="PJC79659.1"/>
    </source>
</evidence>
<dbReference type="EMBL" id="PFQM01000131">
    <property type="protein sequence ID" value="PJC79659.1"/>
    <property type="molecule type" value="Genomic_DNA"/>
</dbReference>
<protein>
    <submittedName>
        <fullName evidence="1">Uncharacterized protein</fullName>
    </submittedName>
</protein>
<reference evidence="2" key="1">
    <citation type="submission" date="2017-09" db="EMBL/GenBank/DDBJ databases">
        <title>Depth-based differentiation of microbial function through sediment-hosted aquifers and enrichment of novel symbionts in the deep terrestrial subsurface.</title>
        <authorList>
            <person name="Probst A.J."/>
            <person name="Ladd B."/>
            <person name="Jarett J.K."/>
            <person name="Geller-Mcgrath D.E."/>
            <person name="Sieber C.M.K."/>
            <person name="Emerson J.B."/>
            <person name="Anantharaman K."/>
            <person name="Thomas B.C."/>
            <person name="Malmstrom R."/>
            <person name="Stieglmeier M."/>
            <person name="Klingl A."/>
            <person name="Woyke T."/>
            <person name="Ryan C.M."/>
            <person name="Banfield J.F."/>
        </authorList>
    </citation>
    <scope>NUCLEOTIDE SEQUENCE [LARGE SCALE GENOMIC DNA]</scope>
</reference>
<dbReference type="Proteomes" id="UP000228960">
    <property type="component" value="Unassembled WGS sequence"/>
</dbReference>
<feature type="non-terminal residue" evidence="1">
    <location>
        <position position="1"/>
    </location>
</feature>
<sequence length="167" mass="19475">LTKMINTIDKKTIIKLIVKSSFDSFFAGFVKNNDTKFINLRNILNFKIDNVYLAFDKQELNNYIKLAQSLDTSLGKMLENIVINIAELSKIKISSNTTNRLFDKNLLKNKTFWNYICKSKDGHKTILDTYKRNYIKYLGKTKSVNNCWNIHTTQNKIKFSLYNIGVI</sequence>
<gene>
    <name evidence="1" type="ORF">CO009_04020</name>
</gene>
<accession>A0A2M8GIN8</accession>
<organism evidence="1 2">
    <name type="scientific">Candidatus Shapirobacteria bacterium CG_4_8_14_3_um_filter_35_11</name>
    <dbReference type="NCBI Taxonomy" id="1974874"/>
    <lineage>
        <taxon>Bacteria</taxon>
        <taxon>Candidatus Shapironibacteriota</taxon>
    </lineage>
</organism>
<name>A0A2M8GIN8_9BACT</name>
<evidence type="ECO:0000313" key="2">
    <source>
        <dbReference type="Proteomes" id="UP000228960"/>
    </source>
</evidence>
<proteinExistence type="predicted"/>
<dbReference type="AlphaFoldDB" id="A0A2M8GIN8"/>
<comment type="caution">
    <text evidence="1">The sequence shown here is derived from an EMBL/GenBank/DDBJ whole genome shotgun (WGS) entry which is preliminary data.</text>
</comment>